<protein>
    <submittedName>
        <fullName evidence="1">Uncharacterized protein</fullName>
    </submittedName>
</protein>
<organism evidence="1 2">
    <name type="scientific">Sphagnum magellanicum</name>
    <dbReference type="NCBI Taxonomy" id="128215"/>
    <lineage>
        <taxon>Eukaryota</taxon>
        <taxon>Viridiplantae</taxon>
        <taxon>Streptophyta</taxon>
        <taxon>Embryophyta</taxon>
        <taxon>Bryophyta</taxon>
        <taxon>Sphagnophytina</taxon>
        <taxon>Sphagnopsida</taxon>
        <taxon>Sphagnales</taxon>
        <taxon>Sphagnaceae</taxon>
        <taxon>Sphagnum</taxon>
    </lineage>
</organism>
<gene>
    <name evidence="1" type="ORF">CY35_07G038800</name>
</gene>
<evidence type="ECO:0000313" key="2">
    <source>
        <dbReference type="Proteomes" id="UP000828922"/>
    </source>
</evidence>
<dbReference type="EMBL" id="CM038913">
    <property type="protein sequence ID" value="KAH9556615.1"/>
    <property type="molecule type" value="Genomic_DNA"/>
</dbReference>
<accession>A0ACB8HK75</accession>
<comment type="caution">
    <text evidence="1">The sequence shown here is derived from an EMBL/GenBank/DDBJ whole genome shotgun (WGS) entry which is preliminary data.</text>
</comment>
<dbReference type="Proteomes" id="UP000828922">
    <property type="component" value="Linkage Group LG07"/>
</dbReference>
<reference evidence="2" key="1">
    <citation type="journal article" date="2022" name="New Phytol.">
        <title>Phylogenomic structure and speciation in an emerging model: the Sphagnum magellanicum complex (Bryophyta).</title>
        <authorList>
            <person name="Shaw A.J."/>
            <person name="Piatkowski B."/>
            <person name="Duffy A.M."/>
            <person name="Aguero B."/>
            <person name="Imwattana K."/>
            <person name="Nieto-Lugilde M."/>
            <person name="Healey A."/>
            <person name="Weston D.J."/>
            <person name="Patel M.N."/>
            <person name="Schmutz J."/>
            <person name="Grimwood J."/>
            <person name="Yavitt J.B."/>
            <person name="Hassel K."/>
            <person name="Stenoien H.K."/>
            <person name="Flatberg K.I."/>
            <person name="Bickford C.P."/>
            <person name="Hicks K.A."/>
        </authorList>
    </citation>
    <scope>NUCLEOTIDE SEQUENCE [LARGE SCALE GENOMIC DNA]</scope>
</reference>
<keyword evidence="2" id="KW-1185">Reference proteome</keyword>
<name>A0ACB8HK75_9BRYO</name>
<proteinExistence type="predicted"/>
<evidence type="ECO:0000313" key="1">
    <source>
        <dbReference type="EMBL" id="KAH9556615.1"/>
    </source>
</evidence>
<sequence length="458" mass="51163">MADDHASSVRPLRVLEFYSGIGGMRYALKMAGVHADVVEAFEINEIANDVYEHNFGHRPNQGNIQRLTVQQLDAYKAHSWLLSPPCQPYTRQGLRKDVDDSRAQSFLQMLEMLSQMVSPPNYILVENVVGFENSVTHSQLIDVLEDAGFIIQEFILTPLQLGIPYSRPRYFCLAKRKPLNFGQPDLNSCLLCQLGPLADHIKFLAHLPDVQQDDNLHSTCSLNSSDGLTGIDHKLLEVANAGEIPTKKLPLRKMNEPVLDQTVCCRSISDFLESDPCAIHDTGAPPLLRRASEDGRGIDVSQMELQQQLDARETASLLLEADDDKWEHYKLPVNVVERWGDVFDIVTRDSRSCCCFTKSYGRYAKGTGSLLATKNESALTQQGTLDVSKGVPITSLGLRYFTPQEIANLHSFPAEFSFPHYVSLRQRYALLGNSLSVAVVAALLRYLYDVKRGSEGHP</sequence>